<keyword evidence="14" id="KW-1185">Reference proteome</keyword>
<comment type="subcellular location">
    <subcellularLocation>
        <location evidence="1">Membrane</location>
        <topology evidence="1">Multi-pass membrane protein</topology>
    </subcellularLocation>
</comment>
<evidence type="ECO:0000256" key="3">
    <source>
        <dbReference type="ARBA" id="ARBA00022568"/>
    </source>
</evidence>
<evidence type="ECO:0000259" key="13">
    <source>
        <dbReference type="Pfam" id="PF00520"/>
    </source>
</evidence>
<name>A0A1I8GWS8_9PLAT</name>
<feature type="domain" description="Ion transport" evidence="13">
    <location>
        <begin position="57"/>
        <end position="178"/>
    </location>
</feature>
<evidence type="ECO:0000256" key="2">
    <source>
        <dbReference type="ARBA" id="ARBA00022448"/>
    </source>
</evidence>
<keyword evidence="11" id="KW-0407">Ion channel</keyword>
<dbReference type="Pfam" id="PF00520">
    <property type="entry name" value="Ion_trans"/>
    <property type="match status" value="1"/>
</dbReference>
<dbReference type="PANTHER" id="PTHR45628">
    <property type="entry name" value="VOLTAGE-DEPENDENT CALCIUM CHANNEL TYPE A SUBUNIT ALPHA-1"/>
    <property type="match status" value="1"/>
</dbReference>
<keyword evidence="2" id="KW-0813">Transport</keyword>
<reference evidence="15" key="1">
    <citation type="submission" date="2016-11" db="UniProtKB">
        <authorList>
            <consortium name="WormBaseParasite"/>
        </authorList>
    </citation>
    <scope>IDENTIFICATION</scope>
</reference>
<dbReference type="PRINTS" id="PR01630">
    <property type="entry name" value="LVDCCALPHA1"/>
</dbReference>
<evidence type="ECO:0000313" key="15">
    <source>
        <dbReference type="WBParaSite" id="maker-uti_cns_0003463-snap-gene-0.1-mRNA-1"/>
    </source>
</evidence>
<keyword evidence="3" id="KW-0109">Calcium transport</keyword>
<keyword evidence="4" id="KW-0107">Calcium channel</keyword>
<evidence type="ECO:0000256" key="4">
    <source>
        <dbReference type="ARBA" id="ARBA00022673"/>
    </source>
</evidence>
<keyword evidence="5 12" id="KW-0812">Transmembrane</keyword>
<feature type="transmembrane region" description="Helical" evidence="12">
    <location>
        <begin position="58"/>
        <end position="77"/>
    </location>
</feature>
<dbReference type="GO" id="GO:0008331">
    <property type="term" value="F:high voltage-gated calcium channel activity"/>
    <property type="evidence" value="ECO:0007669"/>
    <property type="project" value="TreeGrafter"/>
</dbReference>
<dbReference type="FunFam" id="1.20.120.350:FF:000095">
    <property type="entry name" value="Voltage-gated Ca2+ channel, alpha subunit"/>
    <property type="match status" value="1"/>
</dbReference>
<dbReference type="InterPro" id="IPR005446">
    <property type="entry name" value="VDCC_L_a1su"/>
</dbReference>
<dbReference type="SUPFAM" id="SSF81324">
    <property type="entry name" value="Voltage-gated potassium channels"/>
    <property type="match status" value="1"/>
</dbReference>
<keyword evidence="8 12" id="KW-1133">Transmembrane helix</keyword>
<proteinExistence type="predicted"/>
<keyword evidence="7" id="KW-0851">Voltage-gated channel</keyword>
<evidence type="ECO:0000256" key="10">
    <source>
        <dbReference type="ARBA" id="ARBA00023136"/>
    </source>
</evidence>
<dbReference type="GO" id="GO:0098703">
    <property type="term" value="P:calcium ion import across plasma membrane"/>
    <property type="evidence" value="ECO:0007669"/>
    <property type="project" value="TreeGrafter"/>
</dbReference>
<evidence type="ECO:0000256" key="12">
    <source>
        <dbReference type="SAM" id="Phobius"/>
    </source>
</evidence>
<keyword evidence="6" id="KW-0106">Calcium</keyword>
<dbReference type="AlphaFoldDB" id="A0A1I8GWS8"/>
<evidence type="ECO:0000256" key="1">
    <source>
        <dbReference type="ARBA" id="ARBA00004141"/>
    </source>
</evidence>
<accession>A0A1I8GWS8</accession>
<feature type="transmembrane region" description="Helical" evidence="12">
    <location>
        <begin position="130"/>
        <end position="149"/>
    </location>
</feature>
<evidence type="ECO:0000256" key="9">
    <source>
        <dbReference type="ARBA" id="ARBA00023065"/>
    </source>
</evidence>
<evidence type="ECO:0000256" key="8">
    <source>
        <dbReference type="ARBA" id="ARBA00022989"/>
    </source>
</evidence>
<keyword evidence="10 12" id="KW-0472">Membrane</keyword>
<evidence type="ECO:0000256" key="11">
    <source>
        <dbReference type="ARBA" id="ARBA00023303"/>
    </source>
</evidence>
<dbReference type="Gene3D" id="1.20.120.350">
    <property type="entry name" value="Voltage-gated potassium channels. Chain C"/>
    <property type="match status" value="1"/>
</dbReference>
<evidence type="ECO:0000256" key="6">
    <source>
        <dbReference type="ARBA" id="ARBA00022837"/>
    </source>
</evidence>
<dbReference type="PANTHER" id="PTHR45628:SF1">
    <property type="entry name" value="VOLTAGE-DEPENDENT CALCIUM CHANNEL TYPE D SUBUNIT ALPHA-1"/>
    <property type="match status" value="1"/>
</dbReference>
<dbReference type="WBParaSite" id="maker-uti_cns_0003463-snap-gene-0.1-mRNA-1">
    <property type="protein sequence ID" value="maker-uti_cns_0003463-snap-gene-0.1-mRNA-1"/>
    <property type="gene ID" value="maker-uti_cns_0003463-snap-gene-0.1"/>
</dbReference>
<keyword evidence="9" id="KW-0406">Ion transport</keyword>
<evidence type="ECO:0000256" key="7">
    <source>
        <dbReference type="ARBA" id="ARBA00022882"/>
    </source>
</evidence>
<sequence>LLRKKDGVRVLQWSTRPRARAACVRKYFLALEASKKEAKQTGEQFLGKFLNQFLTPRPFEVIILLTIFANCVALAATTPYPESDSNDVNHFLEKLELVFTGIFTAECCLKIIAQGFVMDPNSYLRNFWNALDFVIVVIGLISILLQRVVSPNTLDIKALRAFRVLRPLRLVSGLPSLQ</sequence>
<dbReference type="InterPro" id="IPR027359">
    <property type="entry name" value="Volt_channel_dom_sf"/>
</dbReference>
<dbReference type="GO" id="GO:0005891">
    <property type="term" value="C:voltage-gated calcium channel complex"/>
    <property type="evidence" value="ECO:0007669"/>
    <property type="project" value="InterPro"/>
</dbReference>
<dbReference type="InterPro" id="IPR005821">
    <property type="entry name" value="Ion_trans_dom"/>
</dbReference>
<evidence type="ECO:0000313" key="14">
    <source>
        <dbReference type="Proteomes" id="UP000095280"/>
    </source>
</evidence>
<feature type="transmembrane region" description="Helical" evidence="12">
    <location>
        <begin position="97"/>
        <end position="118"/>
    </location>
</feature>
<dbReference type="Proteomes" id="UP000095280">
    <property type="component" value="Unplaced"/>
</dbReference>
<organism evidence="14 15">
    <name type="scientific">Macrostomum lignano</name>
    <dbReference type="NCBI Taxonomy" id="282301"/>
    <lineage>
        <taxon>Eukaryota</taxon>
        <taxon>Metazoa</taxon>
        <taxon>Spiralia</taxon>
        <taxon>Lophotrochozoa</taxon>
        <taxon>Platyhelminthes</taxon>
        <taxon>Rhabditophora</taxon>
        <taxon>Macrostomorpha</taxon>
        <taxon>Macrostomida</taxon>
        <taxon>Macrostomidae</taxon>
        <taxon>Macrostomum</taxon>
    </lineage>
</organism>
<protein>
    <submittedName>
        <fullName evidence="15">Ion_trans domain-containing protein</fullName>
    </submittedName>
</protein>
<evidence type="ECO:0000256" key="5">
    <source>
        <dbReference type="ARBA" id="ARBA00022692"/>
    </source>
</evidence>
<dbReference type="InterPro" id="IPR050599">
    <property type="entry name" value="VDCC_alpha-1_subunit"/>
</dbReference>